<dbReference type="EMBL" id="FRCS01000025">
    <property type="protein sequence ID" value="SHN47550.1"/>
    <property type="molecule type" value="Genomic_DNA"/>
</dbReference>
<proteinExistence type="predicted"/>
<gene>
    <name evidence="2" type="ORF">SAMN05443668_12510</name>
</gene>
<evidence type="ECO:0000313" key="3">
    <source>
        <dbReference type="Proteomes" id="UP000184440"/>
    </source>
</evidence>
<reference evidence="2 3" key="1">
    <citation type="submission" date="2016-11" db="EMBL/GenBank/DDBJ databases">
        <authorList>
            <person name="Jaros S."/>
            <person name="Januszkiewicz K."/>
            <person name="Wedrychowicz H."/>
        </authorList>
    </citation>
    <scope>NUCLEOTIDE SEQUENCE [LARGE SCALE GENOMIC DNA]</scope>
    <source>
        <strain evidence="2 3">DSM 46144</strain>
    </source>
</reference>
<evidence type="ECO:0000313" key="2">
    <source>
        <dbReference type="EMBL" id="SHN47550.1"/>
    </source>
</evidence>
<dbReference type="STRING" id="134849.SAMN05443668_12510"/>
<protein>
    <submittedName>
        <fullName evidence="2">Uncharacterized protein</fullName>
    </submittedName>
</protein>
<name>A0A1M7RMX9_9ACTN</name>
<dbReference type="Proteomes" id="UP000184440">
    <property type="component" value="Unassembled WGS sequence"/>
</dbReference>
<evidence type="ECO:0000256" key="1">
    <source>
        <dbReference type="SAM" id="MobiDB-lite"/>
    </source>
</evidence>
<organism evidence="2 3">
    <name type="scientific">Cryptosporangium aurantiacum</name>
    <dbReference type="NCBI Taxonomy" id="134849"/>
    <lineage>
        <taxon>Bacteria</taxon>
        <taxon>Bacillati</taxon>
        <taxon>Actinomycetota</taxon>
        <taxon>Actinomycetes</taxon>
        <taxon>Cryptosporangiales</taxon>
        <taxon>Cryptosporangiaceae</taxon>
        <taxon>Cryptosporangium</taxon>
    </lineage>
</organism>
<accession>A0A1M7RMX9</accession>
<keyword evidence="3" id="KW-1185">Reference proteome</keyword>
<sequence length="153" mass="16688">MPLDRPTPPPGCTDPDRWTDAYLIAEAHRAERGVCACGRPLPCIAAQRAGEIMADTMRTARAAQEATRAVMAAAEARRAISRAITQELPVIRLPADEDVAPVGARFYRPRRRDTEDARPAAAPTGFVVPEPVASPAPTGARFYRERKSSRRRG</sequence>
<dbReference type="AlphaFoldDB" id="A0A1M7RMX9"/>
<feature type="region of interest" description="Disordered" evidence="1">
    <location>
        <begin position="110"/>
        <end position="153"/>
    </location>
</feature>